<evidence type="ECO:0000313" key="2">
    <source>
        <dbReference type="EMBL" id="KJA16523.1"/>
    </source>
</evidence>
<accession>A0A0D2LZZ9</accession>
<name>A0A0D2LZZ9_HYPSF</name>
<dbReference type="Proteomes" id="UP000054270">
    <property type="component" value="Unassembled WGS sequence"/>
</dbReference>
<keyword evidence="3" id="KW-1185">Reference proteome</keyword>
<evidence type="ECO:0000313" key="3">
    <source>
        <dbReference type="Proteomes" id="UP000054270"/>
    </source>
</evidence>
<feature type="region of interest" description="Disordered" evidence="1">
    <location>
        <begin position="1"/>
        <end position="28"/>
    </location>
</feature>
<gene>
    <name evidence="2" type="ORF">HYPSUDRAFT_71290</name>
</gene>
<dbReference type="EMBL" id="KN817619">
    <property type="protein sequence ID" value="KJA16523.1"/>
    <property type="molecule type" value="Genomic_DNA"/>
</dbReference>
<evidence type="ECO:0000256" key="1">
    <source>
        <dbReference type="SAM" id="MobiDB-lite"/>
    </source>
</evidence>
<proteinExistence type="predicted"/>
<sequence>MRPAPPPVPVALGVRRPRTPRRASPASSPVITCLPPVLPAALRALRAPCMCIPPGTASPDMRIHGHASPVALFNRCISRRAQPVRGAVQNILRTPVS</sequence>
<organism evidence="2 3">
    <name type="scientific">Hypholoma sublateritium (strain FD-334 SS-4)</name>
    <dbReference type="NCBI Taxonomy" id="945553"/>
    <lineage>
        <taxon>Eukaryota</taxon>
        <taxon>Fungi</taxon>
        <taxon>Dikarya</taxon>
        <taxon>Basidiomycota</taxon>
        <taxon>Agaricomycotina</taxon>
        <taxon>Agaricomycetes</taxon>
        <taxon>Agaricomycetidae</taxon>
        <taxon>Agaricales</taxon>
        <taxon>Agaricineae</taxon>
        <taxon>Strophariaceae</taxon>
        <taxon>Hypholoma</taxon>
    </lineage>
</organism>
<dbReference type="AlphaFoldDB" id="A0A0D2LZZ9"/>
<protein>
    <submittedName>
        <fullName evidence="2">Uncharacterized protein</fullName>
    </submittedName>
</protein>
<reference evidence="3" key="1">
    <citation type="submission" date="2014-04" db="EMBL/GenBank/DDBJ databases">
        <title>Evolutionary Origins and Diversification of the Mycorrhizal Mutualists.</title>
        <authorList>
            <consortium name="DOE Joint Genome Institute"/>
            <consortium name="Mycorrhizal Genomics Consortium"/>
            <person name="Kohler A."/>
            <person name="Kuo A."/>
            <person name="Nagy L.G."/>
            <person name="Floudas D."/>
            <person name="Copeland A."/>
            <person name="Barry K.W."/>
            <person name="Cichocki N."/>
            <person name="Veneault-Fourrey C."/>
            <person name="LaButti K."/>
            <person name="Lindquist E.A."/>
            <person name="Lipzen A."/>
            <person name="Lundell T."/>
            <person name="Morin E."/>
            <person name="Murat C."/>
            <person name="Riley R."/>
            <person name="Ohm R."/>
            <person name="Sun H."/>
            <person name="Tunlid A."/>
            <person name="Henrissat B."/>
            <person name="Grigoriev I.V."/>
            <person name="Hibbett D.S."/>
            <person name="Martin F."/>
        </authorList>
    </citation>
    <scope>NUCLEOTIDE SEQUENCE [LARGE SCALE GENOMIC DNA]</scope>
    <source>
        <strain evidence="3">FD-334 SS-4</strain>
    </source>
</reference>